<dbReference type="Proteomes" id="UP000183050">
    <property type="component" value="Plasmid unnamed1"/>
</dbReference>
<evidence type="ECO:0000313" key="2">
    <source>
        <dbReference type="Proteomes" id="UP000183050"/>
    </source>
</evidence>
<keyword evidence="1" id="KW-0614">Plasmid</keyword>
<sequence length="97" mass="10940">MEKKSVLIERDSNGDFILESSELAERFGLSLADLRRHMRHGSVVSSVEIGTAEHEGTKRVSLRLGNRLWRAILNDENEVQQEQMTVLRGKSSGGHPR</sequence>
<name>A0A1L3ZJR0_RHILE</name>
<evidence type="ECO:0000313" key="1">
    <source>
        <dbReference type="EMBL" id="API55841.1"/>
    </source>
</evidence>
<dbReference type="EMBL" id="CP018229">
    <property type="protein sequence ID" value="API55841.1"/>
    <property type="molecule type" value="Genomic_DNA"/>
</dbReference>
<gene>
    <name evidence="1" type="ORF">BMW22_30830</name>
</gene>
<geneLocation type="plasmid" evidence="1">
    <name>unnamed1</name>
</geneLocation>
<proteinExistence type="predicted"/>
<dbReference type="Pfam" id="PF20132">
    <property type="entry name" value="DUF6522"/>
    <property type="match status" value="1"/>
</dbReference>
<accession>A0A1L3ZJR0</accession>
<reference evidence="1 2" key="1">
    <citation type="submission" date="2016-11" db="EMBL/GenBank/DDBJ databases">
        <title>Rhizobium leguminosarum bv. viciae strain Vaf12 isolated from Vavilovia formosa root nodules from Russia, Dagestan.</title>
        <authorList>
            <person name="Kimeklis A."/>
        </authorList>
    </citation>
    <scope>NUCLEOTIDE SEQUENCE [LARGE SCALE GENOMIC DNA]</scope>
    <source>
        <strain evidence="1 2">Vaf-108</strain>
        <plasmid evidence="2">Plasmid unnamed1</plasmid>
    </source>
</reference>
<organism evidence="1 2">
    <name type="scientific">Rhizobium leguminosarum</name>
    <dbReference type="NCBI Taxonomy" id="384"/>
    <lineage>
        <taxon>Bacteria</taxon>
        <taxon>Pseudomonadati</taxon>
        <taxon>Pseudomonadota</taxon>
        <taxon>Alphaproteobacteria</taxon>
        <taxon>Hyphomicrobiales</taxon>
        <taxon>Rhizobiaceae</taxon>
        <taxon>Rhizobium/Agrobacterium group</taxon>
        <taxon>Rhizobium</taxon>
    </lineage>
</organism>
<dbReference type="InterPro" id="IPR045389">
    <property type="entry name" value="DUF6522"/>
</dbReference>
<protein>
    <submittedName>
        <fullName evidence="1">Uncharacterized protein</fullName>
    </submittedName>
</protein>
<dbReference type="AlphaFoldDB" id="A0A1L3ZJR0"/>